<dbReference type="EMBL" id="BMHY01000012">
    <property type="protein sequence ID" value="GGG83713.1"/>
    <property type="molecule type" value="Genomic_DNA"/>
</dbReference>
<comment type="caution">
    <text evidence="1">The sequence shown here is derived from an EMBL/GenBank/DDBJ whole genome shotgun (WGS) entry which is preliminary data.</text>
</comment>
<gene>
    <name evidence="1" type="ORF">GCM10010918_46780</name>
</gene>
<dbReference type="RefSeq" id="WP_188892055.1">
    <property type="nucleotide sequence ID" value="NZ_BMHY01000012.1"/>
</dbReference>
<accession>A0A917HMM3</accession>
<evidence type="ECO:0000313" key="1">
    <source>
        <dbReference type="EMBL" id="GGG83713.1"/>
    </source>
</evidence>
<sequence>MFKKVETEWELTMFNSIWTTVWKEKGYELEYAEQALERYVAISPEGQYVGTSEIKAYTPGVSIIDSVAPFHNHPKIAADPAQVAEIDKIAVIKQYRGHPITDLLSSAVFSAETHQFRYFISLLEPVFYRALRITFHVPMEKAGEKTFYKGDYVIPVIFDMERMYSNKEQYEWLAYPDSHRIGSGITTT</sequence>
<dbReference type="Gene3D" id="3.40.630.30">
    <property type="match status" value="1"/>
</dbReference>
<proteinExistence type="predicted"/>
<keyword evidence="2" id="KW-1185">Reference proteome</keyword>
<dbReference type="InterPro" id="IPR016181">
    <property type="entry name" value="Acyl_CoA_acyltransferase"/>
</dbReference>
<dbReference type="Proteomes" id="UP000600247">
    <property type="component" value="Unassembled WGS sequence"/>
</dbReference>
<reference evidence="1 2" key="1">
    <citation type="journal article" date="2014" name="Int. J. Syst. Evol. Microbiol.">
        <title>Complete genome sequence of Corynebacterium casei LMG S-19264T (=DSM 44701T), isolated from a smear-ripened cheese.</title>
        <authorList>
            <consortium name="US DOE Joint Genome Institute (JGI-PGF)"/>
            <person name="Walter F."/>
            <person name="Albersmeier A."/>
            <person name="Kalinowski J."/>
            <person name="Ruckert C."/>
        </authorList>
    </citation>
    <scope>NUCLEOTIDE SEQUENCE [LARGE SCALE GENOMIC DNA]</scope>
    <source>
        <strain evidence="1 2">CGMCC 1.15286</strain>
    </source>
</reference>
<dbReference type="SUPFAM" id="SSF55729">
    <property type="entry name" value="Acyl-CoA N-acyltransferases (Nat)"/>
    <property type="match status" value="1"/>
</dbReference>
<evidence type="ECO:0000313" key="2">
    <source>
        <dbReference type="Proteomes" id="UP000600247"/>
    </source>
</evidence>
<protein>
    <submittedName>
        <fullName evidence="1">Uncharacterized protein</fullName>
    </submittedName>
</protein>
<organism evidence="1 2">
    <name type="scientific">Paenibacillus radicis</name>
    <name type="common">ex Gao et al. 2016</name>
    <dbReference type="NCBI Taxonomy" id="1737354"/>
    <lineage>
        <taxon>Bacteria</taxon>
        <taxon>Bacillati</taxon>
        <taxon>Bacillota</taxon>
        <taxon>Bacilli</taxon>
        <taxon>Bacillales</taxon>
        <taxon>Paenibacillaceae</taxon>
        <taxon>Paenibacillus</taxon>
    </lineage>
</organism>
<name>A0A917HMM3_9BACL</name>
<dbReference type="AlphaFoldDB" id="A0A917HMM3"/>